<dbReference type="Pfam" id="PF07859">
    <property type="entry name" value="Abhydrolase_3"/>
    <property type="match status" value="1"/>
</dbReference>
<keyword evidence="4" id="KW-1185">Reference proteome</keyword>
<gene>
    <name evidence="3" type="ORF">DFR24_1635</name>
</gene>
<dbReference type="SUPFAM" id="SSF53474">
    <property type="entry name" value="alpha/beta-Hydrolases"/>
    <property type="match status" value="1"/>
</dbReference>
<dbReference type="PANTHER" id="PTHR48081:SF8">
    <property type="entry name" value="ALPHA_BETA HYDROLASE FOLD-3 DOMAIN-CONTAINING PROTEIN-RELATED"/>
    <property type="match status" value="1"/>
</dbReference>
<dbReference type="PANTHER" id="PTHR48081">
    <property type="entry name" value="AB HYDROLASE SUPERFAMILY PROTEIN C4A8.06C"/>
    <property type="match status" value="1"/>
</dbReference>
<dbReference type="EMBL" id="SOBT01000008">
    <property type="protein sequence ID" value="TDU32246.1"/>
    <property type="molecule type" value="Genomic_DNA"/>
</dbReference>
<evidence type="ECO:0000313" key="4">
    <source>
        <dbReference type="Proteomes" id="UP000295341"/>
    </source>
</evidence>
<dbReference type="RefSeq" id="WP_133880762.1">
    <property type="nucleotide sequence ID" value="NZ_MWIN01000001.1"/>
</dbReference>
<reference evidence="3 4" key="1">
    <citation type="submission" date="2019-03" db="EMBL/GenBank/DDBJ databases">
        <title>Genomic Encyclopedia of Type Strains, Phase IV (KMG-IV): sequencing the most valuable type-strain genomes for metagenomic binning, comparative biology and taxonomic classification.</title>
        <authorList>
            <person name="Goeker M."/>
        </authorList>
    </citation>
    <scope>NUCLEOTIDE SEQUENCE [LARGE SCALE GENOMIC DNA]</scope>
    <source>
        <strain evidence="3 4">DSM 26377</strain>
    </source>
</reference>
<dbReference type="AlphaFoldDB" id="A0A4V3F6D8"/>
<sequence length="317" mass="33338">MTIGPDLSLVDPDLRAVIGLLPDLSNLSDTTLPAVRTAVSGVPAALGTDDAGVKVTRIELPGLNGAPAVSALLYEPPAGNGASLRPVVLDLHGGGYVAGTAQRDDRALRTFAATLGVVGLAPDYRLAPEHPHPAALDDAAASLRWLHAKAGERRLDMTRLAVRGVSAGGGLAVSLALREHAERRERIAHLHLLFPMLDDRTGDHAFNGRFVWTAGANRYGWSSLLSGHDRKAPPAFAVPARAADVSGLPPTFMALGSIDLFASEDLVFSTRLVDAGVALELHVYAGAFHAFNLVADARCAKALARDEVEALRRALCE</sequence>
<dbReference type="OrthoDB" id="9806180at2"/>
<name>A0A4V3F6D8_9GAMM</name>
<evidence type="ECO:0000256" key="1">
    <source>
        <dbReference type="ARBA" id="ARBA00022801"/>
    </source>
</evidence>
<accession>A0A4V3F6D8</accession>
<evidence type="ECO:0000313" key="3">
    <source>
        <dbReference type="EMBL" id="TDU32246.1"/>
    </source>
</evidence>
<feature type="domain" description="Alpha/beta hydrolase fold-3" evidence="2">
    <location>
        <begin position="88"/>
        <end position="291"/>
    </location>
</feature>
<dbReference type="InterPro" id="IPR029058">
    <property type="entry name" value="AB_hydrolase_fold"/>
</dbReference>
<comment type="caution">
    <text evidence="3">The sequence shown here is derived from an EMBL/GenBank/DDBJ whole genome shotgun (WGS) entry which is preliminary data.</text>
</comment>
<dbReference type="InterPro" id="IPR050300">
    <property type="entry name" value="GDXG_lipolytic_enzyme"/>
</dbReference>
<protein>
    <submittedName>
        <fullName evidence="3">Acetyl esterase/lipase</fullName>
    </submittedName>
</protein>
<dbReference type="GO" id="GO:0016787">
    <property type="term" value="F:hydrolase activity"/>
    <property type="evidence" value="ECO:0007669"/>
    <property type="project" value="UniProtKB-KW"/>
</dbReference>
<dbReference type="Gene3D" id="3.40.50.1820">
    <property type="entry name" value="alpha/beta hydrolase"/>
    <property type="match status" value="1"/>
</dbReference>
<dbReference type="Proteomes" id="UP000295341">
    <property type="component" value="Unassembled WGS sequence"/>
</dbReference>
<organism evidence="3 4">
    <name type="scientific">Panacagrimonas perspica</name>
    <dbReference type="NCBI Taxonomy" id="381431"/>
    <lineage>
        <taxon>Bacteria</taxon>
        <taxon>Pseudomonadati</taxon>
        <taxon>Pseudomonadota</taxon>
        <taxon>Gammaproteobacteria</taxon>
        <taxon>Nevskiales</taxon>
        <taxon>Nevskiaceae</taxon>
        <taxon>Panacagrimonas</taxon>
    </lineage>
</organism>
<proteinExistence type="predicted"/>
<dbReference type="InterPro" id="IPR013094">
    <property type="entry name" value="AB_hydrolase_3"/>
</dbReference>
<evidence type="ECO:0000259" key="2">
    <source>
        <dbReference type="Pfam" id="PF07859"/>
    </source>
</evidence>
<keyword evidence="1" id="KW-0378">Hydrolase</keyword>